<gene>
    <name evidence="2" type="ORF">KCG49_15495</name>
</gene>
<feature type="signal peptide" evidence="1">
    <location>
        <begin position="1"/>
        <end position="18"/>
    </location>
</feature>
<evidence type="ECO:0000313" key="3">
    <source>
        <dbReference type="Proteomes" id="UP001138894"/>
    </source>
</evidence>
<dbReference type="AlphaFoldDB" id="A0A9X1JTG0"/>
<evidence type="ECO:0000313" key="2">
    <source>
        <dbReference type="EMBL" id="MBV7270592.1"/>
    </source>
</evidence>
<accession>A0A9X1JTG0</accession>
<proteinExistence type="predicted"/>
<protein>
    <submittedName>
        <fullName evidence="2">Uncharacterized protein</fullName>
    </submittedName>
</protein>
<comment type="caution">
    <text evidence="2">The sequence shown here is derived from an EMBL/GenBank/DDBJ whole genome shotgun (WGS) entry which is preliminary data.</text>
</comment>
<keyword evidence="1" id="KW-0732">Signal</keyword>
<dbReference type="RefSeq" id="WP_218547804.1">
    <property type="nucleotide sequence ID" value="NZ_JAGSPD010000018.1"/>
</dbReference>
<dbReference type="Proteomes" id="UP001138894">
    <property type="component" value="Unassembled WGS sequence"/>
</dbReference>
<organism evidence="2 3">
    <name type="scientific">Winogradskyella luteola</name>
    <dbReference type="NCBI Taxonomy" id="2828330"/>
    <lineage>
        <taxon>Bacteria</taxon>
        <taxon>Pseudomonadati</taxon>
        <taxon>Bacteroidota</taxon>
        <taxon>Flavobacteriia</taxon>
        <taxon>Flavobacteriales</taxon>
        <taxon>Flavobacteriaceae</taxon>
        <taxon>Winogradskyella</taxon>
    </lineage>
</organism>
<reference evidence="2" key="1">
    <citation type="submission" date="2021-04" db="EMBL/GenBank/DDBJ databases">
        <authorList>
            <person name="Pira H."/>
            <person name="Risdian C."/>
            <person name="Wink J."/>
        </authorList>
    </citation>
    <scope>NUCLEOTIDE SEQUENCE</scope>
    <source>
        <strain evidence="2">WHY3</strain>
    </source>
</reference>
<sequence length="341" mass="39730">MKLFFTIAIFLFTLTTTAQTFSTAIDYLNFVSEQQEGITKKMWKYTKAIAHSRSDRNINSKRKSLLKTLDKAIEKIRKAPGYDGKEFKDQLLKRLVFNKNLMNDDYAKIIDMKAVAEQSYDAMEAYMLAQEMADKKMEDIQEEYETNYYAFANKHHINIIENESDLSKKMTLSNEVFTYYKKLYLIYFKVYINEIYLMDALNSKDVNAIQQNSNALAESAKEGLEVLKTVELYKNDKSITNATKKAFEFFIDEAENKIPILTDFLILGEDLEKTQATLEKTPQRKRTKEQIDGYNAMVNAYNKGVKTYNKTNTELNKRREMVINNLNTANQNFLSKHIPND</sequence>
<keyword evidence="3" id="KW-1185">Reference proteome</keyword>
<dbReference type="EMBL" id="JAGSPD010000018">
    <property type="protein sequence ID" value="MBV7270592.1"/>
    <property type="molecule type" value="Genomic_DNA"/>
</dbReference>
<feature type="chain" id="PRO_5040966350" evidence="1">
    <location>
        <begin position="19"/>
        <end position="341"/>
    </location>
</feature>
<evidence type="ECO:0000256" key="1">
    <source>
        <dbReference type="SAM" id="SignalP"/>
    </source>
</evidence>
<name>A0A9X1JTG0_9FLAO</name>